<dbReference type="Proteomes" id="UP000008144">
    <property type="component" value="Chromosome 2"/>
</dbReference>
<protein>
    <submittedName>
        <fullName evidence="2">Uncharacterized protein</fullName>
    </submittedName>
</protein>
<evidence type="ECO:0000313" key="3">
    <source>
        <dbReference type="Proteomes" id="UP000008144"/>
    </source>
</evidence>
<reference evidence="3" key="1">
    <citation type="journal article" date="2002" name="Science">
        <title>The draft genome of Ciona intestinalis: insights into chordate and vertebrate origins.</title>
        <authorList>
            <person name="Dehal P."/>
            <person name="Satou Y."/>
            <person name="Campbell R.K."/>
            <person name="Chapman J."/>
            <person name="Degnan B."/>
            <person name="De Tomaso A."/>
            <person name="Davidson B."/>
            <person name="Di Gregorio A."/>
            <person name="Gelpke M."/>
            <person name="Goodstein D.M."/>
            <person name="Harafuji N."/>
            <person name="Hastings K.E."/>
            <person name="Ho I."/>
            <person name="Hotta K."/>
            <person name="Huang W."/>
            <person name="Kawashima T."/>
            <person name="Lemaire P."/>
            <person name="Martinez D."/>
            <person name="Meinertzhagen I.A."/>
            <person name="Necula S."/>
            <person name="Nonaka M."/>
            <person name="Putnam N."/>
            <person name="Rash S."/>
            <person name="Saiga H."/>
            <person name="Satake M."/>
            <person name="Terry A."/>
            <person name="Yamada L."/>
            <person name="Wang H.G."/>
            <person name="Awazu S."/>
            <person name="Azumi K."/>
            <person name="Boore J."/>
            <person name="Branno M."/>
            <person name="Chin-Bow S."/>
            <person name="DeSantis R."/>
            <person name="Doyle S."/>
            <person name="Francino P."/>
            <person name="Keys D.N."/>
            <person name="Haga S."/>
            <person name="Hayashi H."/>
            <person name="Hino K."/>
            <person name="Imai K.S."/>
            <person name="Inaba K."/>
            <person name="Kano S."/>
            <person name="Kobayashi K."/>
            <person name="Kobayashi M."/>
            <person name="Lee B.I."/>
            <person name="Makabe K.W."/>
            <person name="Manohar C."/>
            <person name="Matassi G."/>
            <person name="Medina M."/>
            <person name="Mochizuki Y."/>
            <person name="Mount S."/>
            <person name="Morishita T."/>
            <person name="Miura S."/>
            <person name="Nakayama A."/>
            <person name="Nishizaka S."/>
            <person name="Nomoto H."/>
            <person name="Ohta F."/>
            <person name="Oishi K."/>
            <person name="Rigoutsos I."/>
            <person name="Sano M."/>
            <person name="Sasaki A."/>
            <person name="Sasakura Y."/>
            <person name="Shoguchi E."/>
            <person name="Shin-i T."/>
            <person name="Spagnuolo A."/>
            <person name="Stainier D."/>
            <person name="Suzuki M.M."/>
            <person name="Tassy O."/>
            <person name="Takatori N."/>
            <person name="Tokuoka M."/>
            <person name="Yagi K."/>
            <person name="Yoshizaki F."/>
            <person name="Wada S."/>
            <person name="Zhang C."/>
            <person name="Hyatt P.D."/>
            <person name="Larimer F."/>
            <person name="Detter C."/>
            <person name="Doggett N."/>
            <person name="Glavina T."/>
            <person name="Hawkins T."/>
            <person name="Richardson P."/>
            <person name="Lucas S."/>
            <person name="Kohara Y."/>
            <person name="Levine M."/>
            <person name="Satoh N."/>
            <person name="Rokhsar D.S."/>
        </authorList>
    </citation>
    <scope>NUCLEOTIDE SEQUENCE [LARGE SCALE GENOMIC DNA]</scope>
</reference>
<dbReference type="EMBL" id="EAAA01001543">
    <property type="status" value="NOT_ANNOTATED_CDS"/>
    <property type="molecule type" value="Genomic_DNA"/>
</dbReference>
<dbReference type="AlphaFoldDB" id="H2Y3J6"/>
<organism evidence="2 3">
    <name type="scientific">Ciona intestinalis</name>
    <name type="common">Transparent sea squirt</name>
    <name type="synonym">Ascidia intestinalis</name>
    <dbReference type="NCBI Taxonomy" id="7719"/>
    <lineage>
        <taxon>Eukaryota</taxon>
        <taxon>Metazoa</taxon>
        <taxon>Chordata</taxon>
        <taxon>Tunicata</taxon>
        <taxon>Ascidiacea</taxon>
        <taxon>Phlebobranchia</taxon>
        <taxon>Cionidae</taxon>
        <taxon>Ciona</taxon>
    </lineage>
</organism>
<dbReference type="HOGENOM" id="CLU_2903472_0_0_1"/>
<name>H2Y3J6_CIOIN</name>
<feature type="signal peptide" evidence="1">
    <location>
        <begin position="1"/>
        <end position="19"/>
    </location>
</feature>
<sequence length="62" mass="7413">MRNSTSWLLDLNIIRCCLCTFKPICFINNFKLKVTIKACSDLLYSWHEQQLSLWDIFLWTLA</sequence>
<dbReference type="Ensembl" id="ENSCINT00000033881.1">
    <property type="protein sequence ID" value="ENSCINP00000036481.1"/>
    <property type="gene ID" value="ENSCING00000022455.1"/>
</dbReference>
<feature type="chain" id="PRO_5003578344" evidence="1">
    <location>
        <begin position="20"/>
        <end position="62"/>
    </location>
</feature>
<reference evidence="2" key="4">
    <citation type="submission" date="2025-09" db="UniProtKB">
        <authorList>
            <consortium name="Ensembl"/>
        </authorList>
    </citation>
    <scope>IDENTIFICATION</scope>
</reference>
<evidence type="ECO:0000256" key="1">
    <source>
        <dbReference type="SAM" id="SignalP"/>
    </source>
</evidence>
<dbReference type="InParanoid" id="H2Y3J6"/>
<keyword evidence="1" id="KW-0732">Signal</keyword>
<reference evidence="2" key="2">
    <citation type="journal article" date="2008" name="Genome Biol.">
        <title>Improved genome assembly and evidence-based global gene model set for the chordate Ciona intestinalis: new insight into intron and operon populations.</title>
        <authorList>
            <person name="Satou Y."/>
            <person name="Mineta K."/>
            <person name="Ogasawara M."/>
            <person name="Sasakura Y."/>
            <person name="Shoguchi E."/>
            <person name="Ueno K."/>
            <person name="Yamada L."/>
            <person name="Matsumoto J."/>
            <person name="Wasserscheid J."/>
            <person name="Dewar K."/>
            <person name="Wiley G.B."/>
            <person name="Macmil S.L."/>
            <person name="Roe B.A."/>
            <person name="Zeller R.W."/>
            <person name="Hastings K.E."/>
            <person name="Lemaire P."/>
            <person name="Lindquist E."/>
            <person name="Endo T."/>
            <person name="Hotta K."/>
            <person name="Inaba K."/>
        </authorList>
    </citation>
    <scope>NUCLEOTIDE SEQUENCE [LARGE SCALE GENOMIC DNA]</scope>
    <source>
        <strain evidence="2">wild type</strain>
    </source>
</reference>
<proteinExistence type="predicted"/>
<reference evidence="2" key="3">
    <citation type="submission" date="2025-08" db="UniProtKB">
        <authorList>
            <consortium name="Ensembl"/>
        </authorList>
    </citation>
    <scope>IDENTIFICATION</scope>
</reference>
<keyword evidence="3" id="KW-1185">Reference proteome</keyword>
<accession>H2Y3J6</accession>
<evidence type="ECO:0000313" key="2">
    <source>
        <dbReference type="Ensembl" id="ENSCINP00000036481.1"/>
    </source>
</evidence>